<evidence type="ECO:0000313" key="2">
    <source>
        <dbReference type="Proteomes" id="UP001305414"/>
    </source>
</evidence>
<accession>A0AAN7Z3T7</accession>
<dbReference type="AlphaFoldDB" id="A0AAN7Z3T7"/>
<evidence type="ECO:0000313" key="1">
    <source>
        <dbReference type="EMBL" id="KAK5635855.1"/>
    </source>
</evidence>
<reference evidence="1 2" key="1">
    <citation type="submission" date="2023-10" db="EMBL/GenBank/DDBJ databases">
        <title>Draft genome sequence of Xylaria bambusicola isolate GMP-LS, the root and basal stem rot pathogen of sugarcane in Indonesia.</title>
        <authorList>
            <person name="Selvaraj P."/>
            <person name="Muralishankar V."/>
            <person name="Muruganantham S."/>
            <person name="Sp S."/>
            <person name="Haryani S."/>
            <person name="Lau K.J.X."/>
            <person name="Naqvi N.I."/>
        </authorList>
    </citation>
    <scope>NUCLEOTIDE SEQUENCE [LARGE SCALE GENOMIC DNA]</scope>
    <source>
        <strain evidence="1">GMP-LS</strain>
    </source>
</reference>
<organism evidence="1 2">
    <name type="scientific">Xylaria bambusicola</name>
    <dbReference type="NCBI Taxonomy" id="326684"/>
    <lineage>
        <taxon>Eukaryota</taxon>
        <taxon>Fungi</taxon>
        <taxon>Dikarya</taxon>
        <taxon>Ascomycota</taxon>
        <taxon>Pezizomycotina</taxon>
        <taxon>Sordariomycetes</taxon>
        <taxon>Xylariomycetidae</taxon>
        <taxon>Xylariales</taxon>
        <taxon>Xylariaceae</taxon>
        <taxon>Xylaria</taxon>
    </lineage>
</organism>
<name>A0AAN7Z3T7_9PEZI</name>
<keyword evidence="2" id="KW-1185">Reference proteome</keyword>
<gene>
    <name evidence="1" type="ORF">RRF57_011567</name>
</gene>
<sequence>MEDIFCRLVISGRILHGDRALQDADAFRVLADNRIQVFGLPKRVFLEPVLEVIIQSNDKVDGLATALLARLNEVTNILGVDKLHCKVGTDLRELLD</sequence>
<dbReference type="Proteomes" id="UP001305414">
    <property type="component" value="Unassembled WGS sequence"/>
</dbReference>
<proteinExistence type="predicted"/>
<comment type="caution">
    <text evidence="1">The sequence shown here is derived from an EMBL/GenBank/DDBJ whole genome shotgun (WGS) entry which is preliminary data.</text>
</comment>
<protein>
    <submittedName>
        <fullName evidence="1">Uncharacterized protein</fullName>
    </submittedName>
</protein>
<dbReference type="EMBL" id="JAWHQM010000058">
    <property type="protein sequence ID" value="KAK5635855.1"/>
    <property type="molecule type" value="Genomic_DNA"/>
</dbReference>